<accession>Q5VQ41</accession>
<proteinExistence type="predicted"/>
<protein>
    <submittedName>
        <fullName evidence="2">Uncharacterized protein</fullName>
    </submittedName>
</protein>
<feature type="region of interest" description="Disordered" evidence="1">
    <location>
        <begin position="175"/>
        <end position="194"/>
    </location>
</feature>
<dbReference type="Proteomes" id="UP000000763">
    <property type="component" value="Chromosome 6"/>
</dbReference>
<organism evidence="2 3">
    <name type="scientific">Oryza sativa subsp. japonica</name>
    <name type="common">Rice</name>
    <dbReference type="NCBI Taxonomy" id="39947"/>
    <lineage>
        <taxon>Eukaryota</taxon>
        <taxon>Viridiplantae</taxon>
        <taxon>Streptophyta</taxon>
        <taxon>Embryophyta</taxon>
        <taxon>Tracheophyta</taxon>
        <taxon>Spermatophyta</taxon>
        <taxon>Magnoliopsida</taxon>
        <taxon>Liliopsida</taxon>
        <taxon>Poales</taxon>
        <taxon>Poaceae</taxon>
        <taxon>BOP clade</taxon>
        <taxon>Oryzoideae</taxon>
        <taxon>Oryzeae</taxon>
        <taxon>Oryzinae</taxon>
        <taxon>Oryza</taxon>
        <taxon>Oryza sativa</taxon>
    </lineage>
</organism>
<feature type="region of interest" description="Disordered" evidence="1">
    <location>
        <begin position="279"/>
        <end position="298"/>
    </location>
</feature>
<feature type="compositionally biased region" description="Low complexity" evidence="1">
    <location>
        <begin position="279"/>
        <end position="297"/>
    </location>
</feature>
<feature type="compositionally biased region" description="Basic residues" evidence="1">
    <location>
        <begin position="61"/>
        <end position="74"/>
    </location>
</feature>
<sequence length="345" mass="37201">MAIPPQQNCDAKFAIGHRKNVAPLPPPPRGGGRDERVGQRGRKASPLCAARCRDHAGRQRMTSHAHPRHRRQPMVRRPPPPPAETDARAHRCLPPICAAALEDEEDDSDKDDRKEEAVELKMLRIDRAWKSVKPTSSAGGRRGLMQVELLRPVAAAEEEACSCRREPRSTLVAGDEHRHAVTPPSQLERASSAPYAKGNSRVCASAAIDTTGERDTGIEAGEEQLRDITTLHRRPRAGHRVLRSPGIVVDVSVVNQHGQNTSALSSASVSSVNTSVSSTLKGSSAATSPRTPATARSIPTMVAATRTRHRDRTQALHVFGSVAAAGQSNALSLSRSRPKGKLVFI</sequence>
<gene>
    <name evidence="2" type="primary">P0662B01.29</name>
</gene>
<dbReference type="EMBL" id="AP003491">
    <property type="protein sequence ID" value="BAD68434.1"/>
    <property type="molecule type" value="Genomic_DNA"/>
</dbReference>
<name>Q5VQ41_ORYSJ</name>
<reference evidence="3" key="1">
    <citation type="journal article" date="2005" name="Nature">
        <title>The map-based sequence of the rice genome.</title>
        <authorList>
            <consortium name="International rice genome sequencing project (IRGSP)"/>
            <person name="Matsumoto T."/>
            <person name="Wu J."/>
            <person name="Kanamori H."/>
            <person name="Katayose Y."/>
            <person name="Fujisawa M."/>
            <person name="Namiki N."/>
            <person name="Mizuno H."/>
            <person name="Yamamoto K."/>
            <person name="Antonio B.A."/>
            <person name="Baba T."/>
            <person name="Sakata K."/>
            <person name="Nagamura Y."/>
            <person name="Aoki H."/>
            <person name="Arikawa K."/>
            <person name="Arita K."/>
            <person name="Bito T."/>
            <person name="Chiden Y."/>
            <person name="Fujitsuka N."/>
            <person name="Fukunaka R."/>
            <person name="Hamada M."/>
            <person name="Harada C."/>
            <person name="Hayashi A."/>
            <person name="Hijishita S."/>
            <person name="Honda M."/>
            <person name="Hosokawa S."/>
            <person name="Ichikawa Y."/>
            <person name="Idonuma A."/>
            <person name="Iijima M."/>
            <person name="Ikeda M."/>
            <person name="Ikeno M."/>
            <person name="Ito K."/>
            <person name="Ito S."/>
            <person name="Ito T."/>
            <person name="Ito Y."/>
            <person name="Ito Y."/>
            <person name="Iwabuchi A."/>
            <person name="Kamiya K."/>
            <person name="Karasawa W."/>
            <person name="Kurita K."/>
            <person name="Katagiri S."/>
            <person name="Kikuta A."/>
            <person name="Kobayashi H."/>
            <person name="Kobayashi N."/>
            <person name="Machita K."/>
            <person name="Maehara T."/>
            <person name="Masukawa M."/>
            <person name="Mizubayashi T."/>
            <person name="Mukai Y."/>
            <person name="Nagasaki H."/>
            <person name="Nagata Y."/>
            <person name="Naito S."/>
            <person name="Nakashima M."/>
            <person name="Nakama Y."/>
            <person name="Nakamichi Y."/>
            <person name="Nakamura M."/>
            <person name="Meguro A."/>
            <person name="Negishi M."/>
            <person name="Ohta I."/>
            <person name="Ohta T."/>
            <person name="Okamoto M."/>
            <person name="Ono N."/>
            <person name="Saji S."/>
            <person name="Sakaguchi M."/>
            <person name="Sakai K."/>
            <person name="Shibata M."/>
            <person name="Shimokawa T."/>
            <person name="Song J."/>
            <person name="Takazaki Y."/>
            <person name="Terasawa K."/>
            <person name="Tsugane M."/>
            <person name="Tsuji K."/>
            <person name="Ueda S."/>
            <person name="Waki K."/>
            <person name="Yamagata H."/>
            <person name="Yamamoto M."/>
            <person name="Yamamoto S."/>
            <person name="Yamane H."/>
            <person name="Yoshiki S."/>
            <person name="Yoshihara R."/>
            <person name="Yukawa K."/>
            <person name="Zhong H."/>
            <person name="Yano M."/>
            <person name="Yuan Q."/>
            <person name="Ouyang S."/>
            <person name="Liu J."/>
            <person name="Jones K.M."/>
            <person name="Gansberger K."/>
            <person name="Moffat K."/>
            <person name="Hill J."/>
            <person name="Bera J."/>
            <person name="Fadrosh D."/>
            <person name="Jin S."/>
            <person name="Johri S."/>
            <person name="Kim M."/>
            <person name="Overton L."/>
            <person name="Reardon M."/>
            <person name="Tsitrin T."/>
            <person name="Vuong H."/>
            <person name="Weaver B."/>
            <person name="Ciecko A."/>
            <person name="Tallon L."/>
            <person name="Jackson J."/>
            <person name="Pai G."/>
            <person name="Aken S.V."/>
            <person name="Utterback T."/>
            <person name="Reidmuller S."/>
            <person name="Feldblyum T."/>
            <person name="Hsiao J."/>
            <person name="Zismann V."/>
            <person name="Iobst S."/>
            <person name="de Vazeille A.R."/>
            <person name="Buell C.R."/>
            <person name="Ying K."/>
            <person name="Li Y."/>
            <person name="Lu T."/>
            <person name="Huang Y."/>
            <person name="Zhao Q."/>
            <person name="Feng Q."/>
            <person name="Zhang L."/>
            <person name="Zhu J."/>
            <person name="Weng Q."/>
            <person name="Mu J."/>
            <person name="Lu Y."/>
            <person name="Fan D."/>
            <person name="Liu Y."/>
            <person name="Guan J."/>
            <person name="Zhang Y."/>
            <person name="Yu S."/>
            <person name="Liu X."/>
            <person name="Zhang Y."/>
            <person name="Hong G."/>
            <person name="Han B."/>
            <person name="Choisne N."/>
            <person name="Demange N."/>
            <person name="Orjeda G."/>
            <person name="Samain S."/>
            <person name="Cattolico L."/>
            <person name="Pelletier E."/>
            <person name="Couloux A."/>
            <person name="Segurens B."/>
            <person name="Wincker P."/>
            <person name="D'Hont A."/>
            <person name="Scarpelli C."/>
            <person name="Weissenbach J."/>
            <person name="Salanoubat M."/>
            <person name="Quetier F."/>
            <person name="Yu Y."/>
            <person name="Kim H.R."/>
            <person name="Rambo T."/>
            <person name="Currie J."/>
            <person name="Collura K."/>
            <person name="Luo M."/>
            <person name="Yang T."/>
            <person name="Ammiraju J.S.S."/>
            <person name="Engler F."/>
            <person name="Soderlund C."/>
            <person name="Wing R.A."/>
            <person name="Palmer L.E."/>
            <person name="de la Bastide M."/>
            <person name="Spiegel L."/>
            <person name="Nascimento L."/>
            <person name="Zutavern T."/>
            <person name="O'Shaughnessy A."/>
            <person name="Dike S."/>
            <person name="Dedhia N."/>
            <person name="Preston R."/>
            <person name="Balija V."/>
            <person name="McCombie W.R."/>
            <person name="Chow T."/>
            <person name="Chen H."/>
            <person name="Chung M."/>
            <person name="Chen C."/>
            <person name="Shaw J."/>
            <person name="Wu H."/>
            <person name="Hsiao K."/>
            <person name="Chao Y."/>
            <person name="Chu M."/>
            <person name="Cheng C."/>
            <person name="Hour A."/>
            <person name="Lee P."/>
            <person name="Lin S."/>
            <person name="Lin Y."/>
            <person name="Liou J."/>
            <person name="Liu S."/>
            <person name="Hsing Y."/>
            <person name="Raghuvanshi S."/>
            <person name="Mohanty A."/>
            <person name="Bharti A.K."/>
            <person name="Gaur A."/>
            <person name="Gupta V."/>
            <person name="Kumar D."/>
            <person name="Ravi V."/>
            <person name="Vij S."/>
            <person name="Kapur A."/>
            <person name="Khurana P."/>
            <person name="Khurana P."/>
            <person name="Khurana J.P."/>
            <person name="Tyagi A.K."/>
            <person name="Gaikwad K."/>
            <person name="Singh A."/>
            <person name="Dalal V."/>
            <person name="Srivastava S."/>
            <person name="Dixit A."/>
            <person name="Pal A.K."/>
            <person name="Ghazi I.A."/>
            <person name="Yadav M."/>
            <person name="Pandit A."/>
            <person name="Bhargava A."/>
            <person name="Sureshbabu K."/>
            <person name="Batra K."/>
            <person name="Sharma T.R."/>
            <person name="Mohapatra T."/>
            <person name="Singh N.K."/>
            <person name="Messing J."/>
            <person name="Nelson A.B."/>
            <person name="Fuks G."/>
            <person name="Kavchok S."/>
            <person name="Keizer G."/>
            <person name="Linton E."/>
            <person name="Llaca V."/>
            <person name="Song R."/>
            <person name="Tanyolac B."/>
            <person name="Young S."/>
            <person name="Ho-Il K."/>
            <person name="Hahn J.H."/>
            <person name="Sangsakoo G."/>
            <person name="Vanavichit A."/>
            <person name="de Mattos Luiz.A.T."/>
            <person name="Zimmer P.D."/>
            <person name="Malone G."/>
            <person name="Dellagostin O."/>
            <person name="de Oliveira A.C."/>
            <person name="Bevan M."/>
            <person name="Bancroft I."/>
            <person name="Minx P."/>
            <person name="Cordum H."/>
            <person name="Wilson R."/>
            <person name="Cheng Z."/>
            <person name="Jin W."/>
            <person name="Jiang J."/>
            <person name="Leong S.A."/>
            <person name="Iwama H."/>
            <person name="Gojobori T."/>
            <person name="Itoh T."/>
            <person name="Niimura Y."/>
            <person name="Fujii Y."/>
            <person name="Habara T."/>
            <person name="Sakai H."/>
            <person name="Sato Y."/>
            <person name="Wilson G."/>
            <person name="Kumar K."/>
            <person name="McCouch S."/>
            <person name="Juretic N."/>
            <person name="Hoen D."/>
            <person name="Wright S."/>
            <person name="Bruskiewich R."/>
            <person name="Bureau T."/>
            <person name="Miyao A."/>
            <person name="Hirochika H."/>
            <person name="Nishikawa T."/>
            <person name="Kadowaki K."/>
            <person name="Sugiura M."/>
            <person name="Burr B."/>
            <person name="Sasaki T."/>
        </authorList>
    </citation>
    <scope>NUCLEOTIDE SEQUENCE [LARGE SCALE GENOMIC DNA]</scope>
    <source>
        <strain evidence="3">cv. Nipponbare</strain>
    </source>
</reference>
<reference evidence="3" key="2">
    <citation type="journal article" date="2008" name="Nucleic Acids Res.">
        <title>The rice annotation project database (RAP-DB): 2008 update.</title>
        <authorList>
            <consortium name="The rice annotation project (RAP)"/>
        </authorList>
    </citation>
    <scope>GENOME REANNOTATION</scope>
    <source>
        <strain evidence="3">cv. Nipponbare</strain>
    </source>
</reference>
<evidence type="ECO:0000313" key="2">
    <source>
        <dbReference type="EMBL" id="BAD68434.1"/>
    </source>
</evidence>
<evidence type="ECO:0000313" key="3">
    <source>
        <dbReference type="Proteomes" id="UP000000763"/>
    </source>
</evidence>
<feature type="region of interest" description="Disordered" evidence="1">
    <location>
        <begin position="1"/>
        <end position="88"/>
    </location>
</feature>
<evidence type="ECO:0000256" key="1">
    <source>
        <dbReference type="SAM" id="MobiDB-lite"/>
    </source>
</evidence>
<dbReference type="AlphaFoldDB" id="Q5VQ41"/>